<proteinExistence type="inferred from homology"/>
<dbReference type="Gene3D" id="1.20.120.450">
    <property type="entry name" value="dinb family like domain"/>
    <property type="match status" value="1"/>
</dbReference>
<dbReference type="InterPro" id="IPR023774">
    <property type="entry name" value="Put_metal_dep_hydrolase_YfiT"/>
</dbReference>
<dbReference type="SUPFAM" id="SSF109854">
    <property type="entry name" value="DinB/YfiT-like putative metalloenzymes"/>
    <property type="match status" value="1"/>
</dbReference>
<dbReference type="Pfam" id="PF12867">
    <property type="entry name" value="DinB_2"/>
    <property type="match status" value="1"/>
</dbReference>
<organism evidence="6 7">
    <name type="scientific">Fodinibius salsisoli</name>
    <dbReference type="NCBI Taxonomy" id="2820877"/>
    <lineage>
        <taxon>Bacteria</taxon>
        <taxon>Pseudomonadati</taxon>
        <taxon>Balneolota</taxon>
        <taxon>Balneolia</taxon>
        <taxon>Balneolales</taxon>
        <taxon>Balneolaceae</taxon>
        <taxon>Fodinibius</taxon>
    </lineage>
</organism>
<name>A0ABT3PIB9_9BACT</name>
<dbReference type="NCBIfam" id="NF009807">
    <property type="entry name" value="PRK13291.1"/>
    <property type="match status" value="1"/>
</dbReference>
<evidence type="ECO:0000259" key="5">
    <source>
        <dbReference type="Pfam" id="PF12867"/>
    </source>
</evidence>
<keyword evidence="4" id="KW-0862">Zinc</keyword>
<dbReference type="HAMAP" id="MF_01256">
    <property type="entry name" value="YfiT_hydrol"/>
    <property type="match status" value="1"/>
</dbReference>
<evidence type="ECO:0000313" key="7">
    <source>
        <dbReference type="Proteomes" id="UP001207918"/>
    </source>
</evidence>
<dbReference type="EMBL" id="JAGGJA010000001">
    <property type="protein sequence ID" value="MCW9705681.1"/>
    <property type="molecule type" value="Genomic_DNA"/>
</dbReference>
<dbReference type="InterPro" id="IPR034660">
    <property type="entry name" value="DinB/YfiT-like"/>
</dbReference>
<evidence type="ECO:0000256" key="2">
    <source>
        <dbReference type="ARBA" id="ARBA00022723"/>
    </source>
</evidence>
<sequence>MDNNKYPIGPYQEKKDIKPQDVTKWIDEIQVLPAKLQSELADLSDEQLDTPYRKNGWTLRQLVHHIADSHINSYTRFKLTLTEDRPTIKPYLQDEWAELPDSSMPAEVSLQLIEALHQRWCCLLKSLDGKQLNRELIHPESGRVVLKSMIGHYAWHGKHHLAQIVNLKEKKDWN</sequence>
<feature type="domain" description="DinB-like" evidence="5">
    <location>
        <begin position="33"/>
        <end position="164"/>
    </location>
</feature>
<keyword evidence="2" id="KW-0479">Metal-binding</keyword>
<dbReference type="Proteomes" id="UP001207918">
    <property type="component" value="Unassembled WGS sequence"/>
</dbReference>
<keyword evidence="1" id="KW-0963">Cytoplasm</keyword>
<evidence type="ECO:0000256" key="3">
    <source>
        <dbReference type="ARBA" id="ARBA00022801"/>
    </source>
</evidence>
<gene>
    <name evidence="6" type="ORF">J6I44_02380</name>
</gene>
<dbReference type="InterPro" id="IPR024775">
    <property type="entry name" value="DinB-like"/>
</dbReference>
<dbReference type="RefSeq" id="WP_265764346.1">
    <property type="nucleotide sequence ID" value="NZ_JAGGJA010000001.1"/>
</dbReference>
<evidence type="ECO:0000256" key="4">
    <source>
        <dbReference type="ARBA" id="ARBA00022833"/>
    </source>
</evidence>
<dbReference type="GO" id="GO:0016787">
    <property type="term" value="F:hydrolase activity"/>
    <property type="evidence" value="ECO:0007669"/>
    <property type="project" value="UniProtKB-KW"/>
</dbReference>
<evidence type="ECO:0000256" key="1">
    <source>
        <dbReference type="ARBA" id="ARBA00022490"/>
    </source>
</evidence>
<evidence type="ECO:0000313" key="6">
    <source>
        <dbReference type="EMBL" id="MCW9705681.1"/>
    </source>
</evidence>
<reference evidence="6 7" key="1">
    <citation type="submission" date="2021-03" db="EMBL/GenBank/DDBJ databases">
        <title>Aliifodinibius sp. nov., a new bacterium isolated from saline soil.</title>
        <authorList>
            <person name="Galisteo C."/>
            <person name="De La Haba R."/>
            <person name="Sanchez-Porro C."/>
            <person name="Ventosa A."/>
        </authorList>
    </citation>
    <scope>NUCLEOTIDE SEQUENCE [LARGE SCALE GENOMIC DNA]</scope>
    <source>
        <strain evidence="6 7">1BSP15-2V2</strain>
    </source>
</reference>
<protein>
    <submittedName>
        <fullName evidence="6">Metal-dependent hydrolase</fullName>
    </submittedName>
</protein>
<accession>A0ABT3PIB9</accession>
<keyword evidence="7" id="KW-1185">Reference proteome</keyword>
<comment type="caution">
    <text evidence="6">The sequence shown here is derived from an EMBL/GenBank/DDBJ whole genome shotgun (WGS) entry which is preliminary data.</text>
</comment>
<keyword evidence="3 6" id="KW-0378">Hydrolase</keyword>